<dbReference type="Pfam" id="PF03372">
    <property type="entry name" value="Exo_endo_phos"/>
    <property type="match status" value="1"/>
</dbReference>
<evidence type="ECO:0000259" key="2">
    <source>
        <dbReference type="Pfam" id="PF03372"/>
    </source>
</evidence>
<dbReference type="Gene3D" id="3.60.10.10">
    <property type="entry name" value="Endonuclease/exonuclease/phosphatase"/>
    <property type="match status" value="1"/>
</dbReference>
<name>A0A0K6H235_9GAMM</name>
<evidence type="ECO:0000256" key="1">
    <source>
        <dbReference type="SAM" id="SignalP"/>
    </source>
</evidence>
<evidence type="ECO:0000313" key="3">
    <source>
        <dbReference type="EMBL" id="CUA84950.1"/>
    </source>
</evidence>
<dbReference type="SUPFAM" id="SSF56219">
    <property type="entry name" value="DNase I-like"/>
    <property type="match status" value="1"/>
</dbReference>
<dbReference type="RefSeq" id="WP_055438726.1">
    <property type="nucleotide sequence ID" value="NZ_CYHB01000002.1"/>
</dbReference>
<dbReference type="InterPro" id="IPR047971">
    <property type="entry name" value="ExeM-like"/>
</dbReference>
<keyword evidence="4" id="KW-1185">Reference proteome</keyword>
<dbReference type="EMBL" id="CYHB01000002">
    <property type="protein sequence ID" value="CUA84950.1"/>
    <property type="molecule type" value="Genomic_DNA"/>
</dbReference>
<proteinExistence type="predicted"/>
<dbReference type="CDD" id="cd10283">
    <property type="entry name" value="MnuA_DNase1-like"/>
    <property type="match status" value="1"/>
</dbReference>
<protein>
    <submittedName>
        <fullName evidence="3">Predicted extracellular nuclease</fullName>
    </submittedName>
</protein>
<dbReference type="AlphaFoldDB" id="A0A0K6H235"/>
<dbReference type="GO" id="GO:0003824">
    <property type="term" value="F:catalytic activity"/>
    <property type="evidence" value="ECO:0007669"/>
    <property type="project" value="InterPro"/>
</dbReference>
<dbReference type="PANTHER" id="PTHR42834:SF1">
    <property type="entry name" value="ENDONUCLEASE_EXONUCLEASE_PHOSPHATASE FAMILY PROTEIN (AFU_ORTHOLOGUE AFUA_3G09210)"/>
    <property type="match status" value="1"/>
</dbReference>
<accession>A0A0K6H235</accession>
<sequence length="594" mass="64457">MNNKNIVRLSVSSLSLLLLSSCAQLSKPALCDVEITPIPQIQGSGDVSPLLNQTLTTRGVVTANWHNKNELGGYFIQSAEVDDDHNAATSNGLFIAEQNATVKVGDAVYITGVVHEHNGVTQLQNISASAVCASEQTTEATPFTLPVASTEAFEAVEGMLLSLTQSLTVNGHYQLQRHGQFDVAPMRLYTPTQHHKPGADARAQAQANNLARLIIDDNLAPNPPQINLPQPSLTAENTLRSGDVIAPVTGVLNEFKGSYRLQPTTAVTVIETNKRPTAPAAPATNTVRVAAFNVLNYFNGNGAEKSFPTERGAKSAADFQRQHDKIIAALSLLNADIIGLMEIENDGYDQYSAIAELTAALAKQTGHPWRFIRAGVNSFGDDSITNGLIYRSDKVQPQGQPLTITEAPFGTRSRLPLIQRFAPSNTVENLVIAVNHFKSKGSCPKDAQNPNANQQDGQGCWNAARTESAKHLATFIDSHPDLKNHGLRVLMGDFNAYGQEDPIQTLLAHGYYNRIDAFDPQAYSYVYDAQAGSLDHLLVSSLLTGRVVNQATWSINADEPTLLQYDRAAQNSQWYAPSAYRSSDHDPVYADIQF</sequence>
<dbReference type="InterPro" id="IPR005135">
    <property type="entry name" value="Endo/exonuclease/phosphatase"/>
</dbReference>
<gene>
    <name evidence="3" type="ORF">Ga0061064_1063</name>
</gene>
<reference evidence="4" key="1">
    <citation type="submission" date="2015-08" db="EMBL/GenBank/DDBJ databases">
        <authorList>
            <person name="Varghese N."/>
        </authorList>
    </citation>
    <scope>NUCLEOTIDE SEQUENCE [LARGE SCALE GENOMIC DNA]</scope>
    <source>
        <strain evidence="4">DSM 27808</strain>
    </source>
</reference>
<dbReference type="OrthoDB" id="9800417at2"/>
<dbReference type="Proteomes" id="UP000182598">
    <property type="component" value="Unassembled WGS sequence"/>
</dbReference>
<keyword evidence="1" id="KW-0732">Signal</keyword>
<feature type="signal peptide" evidence="1">
    <location>
        <begin position="1"/>
        <end position="23"/>
    </location>
</feature>
<evidence type="ECO:0000313" key="4">
    <source>
        <dbReference type="Proteomes" id="UP000182598"/>
    </source>
</evidence>
<feature type="chain" id="PRO_5005504031" evidence="1">
    <location>
        <begin position="24"/>
        <end position="594"/>
    </location>
</feature>
<dbReference type="InterPro" id="IPR036691">
    <property type="entry name" value="Endo/exonu/phosph_ase_sf"/>
</dbReference>
<dbReference type="PROSITE" id="PS51257">
    <property type="entry name" value="PROKAR_LIPOPROTEIN"/>
    <property type="match status" value="1"/>
</dbReference>
<dbReference type="CDD" id="cd04486">
    <property type="entry name" value="YhcR_OBF_like"/>
    <property type="match status" value="1"/>
</dbReference>
<feature type="domain" description="Endonuclease/exonuclease/phosphatase" evidence="2">
    <location>
        <begin position="297"/>
        <end position="585"/>
    </location>
</feature>
<dbReference type="PANTHER" id="PTHR42834">
    <property type="entry name" value="ENDONUCLEASE/EXONUCLEASE/PHOSPHATASE FAMILY PROTEIN (AFU_ORTHOLOGUE AFUA_3G09210)"/>
    <property type="match status" value="1"/>
</dbReference>
<organism evidence="3 4">
    <name type="scientific">Pseudidiomarina woesei</name>
    <dbReference type="NCBI Taxonomy" id="1381080"/>
    <lineage>
        <taxon>Bacteria</taxon>
        <taxon>Pseudomonadati</taxon>
        <taxon>Pseudomonadota</taxon>
        <taxon>Gammaproteobacteria</taxon>
        <taxon>Alteromonadales</taxon>
        <taxon>Idiomarinaceae</taxon>
        <taxon>Pseudidiomarina</taxon>
    </lineage>
</organism>
<dbReference type="NCBIfam" id="NF033681">
    <property type="entry name" value="ExeM_NucH_DNase"/>
    <property type="match status" value="1"/>
</dbReference>